<dbReference type="Proteomes" id="UP001059610">
    <property type="component" value="Unassembled WGS sequence"/>
</dbReference>
<dbReference type="EMBL" id="BRLJ01000009">
    <property type="protein sequence ID" value="GKX64188.1"/>
    <property type="molecule type" value="Genomic_DNA"/>
</dbReference>
<sequence length="74" mass="8865">MILMATNNPCFFVYKLFYFYTVAYFLDDKYGKEKTDQKSCDNKPDIIKEYRYLPKDKVGIKVMASNRQQSEQNE</sequence>
<protein>
    <submittedName>
        <fullName evidence="1">Uncharacterized protein</fullName>
    </submittedName>
</protein>
<name>A0ABQ5LKN7_9GAMM</name>
<proteinExistence type="predicted"/>
<comment type="caution">
    <text evidence="1">The sequence shown here is derived from an EMBL/GenBank/DDBJ whole genome shotgun (WGS) entry which is preliminary data.</text>
</comment>
<gene>
    <name evidence="1" type="ORF">SOASR032_27570</name>
</gene>
<keyword evidence="2" id="KW-1185">Reference proteome</keyword>
<reference evidence="1" key="1">
    <citation type="submission" date="2022-06" db="EMBL/GenBank/DDBJ databases">
        <title>Draft genome sequences of Pragia fontium str. JCM24417.</title>
        <authorList>
            <person name="Wakabayashi Y."/>
            <person name="Kojima K."/>
        </authorList>
    </citation>
    <scope>NUCLEOTIDE SEQUENCE</scope>
    <source>
        <strain evidence="1">JCM 24417</strain>
    </source>
</reference>
<accession>A0ABQ5LKN7</accession>
<evidence type="ECO:0000313" key="2">
    <source>
        <dbReference type="Proteomes" id="UP001059610"/>
    </source>
</evidence>
<evidence type="ECO:0000313" key="1">
    <source>
        <dbReference type="EMBL" id="GKX64188.1"/>
    </source>
</evidence>
<organism evidence="1 2">
    <name type="scientific">Pragia fontium</name>
    <dbReference type="NCBI Taxonomy" id="82985"/>
    <lineage>
        <taxon>Bacteria</taxon>
        <taxon>Pseudomonadati</taxon>
        <taxon>Pseudomonadota</taxon>
        <taxon>Gammaproteobacteria</taxon>
        <taxon>Enterobacterales</taxon>
        <taxon>Budviciaceae</taxon>
        <taxon>Pragia</taxon>
    </lineage>
</organism>